<dbReference type="EMBL" id="JANVFS010000004">
    <property type="protein sequence ID" value="KAJ4492997.1"/>
    <property type="molecule type" value="Genomic_DNA"/>
</dbReference>
<comment type="caution">
    <text evidence="1">The sequence shown here is derived from an EMBL/GenBank/DDBJ whole genome shotgun (WGS) entry which is preliminary data.</text>
</comment>
<dbReference type="CDD" id="cd09917">
    <property type="entry name" value="F-box_SF"/>
    <property type="match status" value="1"/>
</dbReference>
<dbReference type="SUPFAM" id="SSF81383">
    <property type="entry name" value="F-box domain"/>
    <property type="match status" value="1"/>
</dbReference>
<reference evidence="1" key="2">
    <citation type="journal article" date="2023" name="Proc. Natl. Acad. Sci. U.S.A.">
        <title>A global phylogenomic analysis of the shiitake genus Lentinula.</title>
        <authorList>
            <person name="Sierra-Patev S."/>
            <person name="Min B."/>
            <person name="Naranjo-Ortiz M."/>
            <person name="Looney B."/>
            <person name="Konkel Z."/>
            <person name="Slot J.C."/>
            <person name="Sakamoto Y."/>
            <person name="Steenwyk J.L."/>
            <person name="Rokas A."/>
            <person name="Carro J."/>
            <person name="Camarero S."/>
            <person name="Ferreira P."/>
            <person name="Molpeceres G."/>
            <person name="Ruiz-Duenas F.J."/>
            <person name="Serrano A."/>
            <person name="Henrissat B."/>
            <person name="Drula E."/>
            <person name="Hughes K.W."/>
            <person name="Mata J.L."/>
            <person name="Ishikawa N.K."/>
            <person name="Vargas-Isla R."/>
            <person name="Ushijima S."/>
            <person name="Smith C.A."/>
            <person name="Donoghue J."/>
            <person name="Ahrendt S."/>
            <person name="Andreopoulos W."/>
            <person name="He G."/>
            <person name="LaButti K."/>
            <person name="Lipzen A."/>
            <person name="Ng V."/>
            <person name="Riley R."/>
            <person name="Sandor L."/>
            <person name="Barry K."/>
            <person name="Martinez A.T."/>
            <person name="Xiao Y."/>
            <person name="Gibbons J.G."/>
            <person name="Terashima K."/>
            <person name="Grigoriev I.V."/>
            <person name="Hibbett D."/>
        </authorList>
    </citation>
    <scope>NUCLEOTIDE SEQUENCE</scope>
    <source>
        <strain evidence="1">Sp2 HRB7682 ss15</strain>
    </source>
</reference>
<evidence type="ECO:0008006" key="3">
    <source>
        <dbReference type="Google" id="ProtNLM"/>
    </source>
</evidence>
<proteinExistence type="predicted"/>
<name>A0A9W9AXV9_9AGAR</name>
<gene>
    <name evidence="1" type="ORF">C8J55DRAFT_555971</name>
</gene>
<organism evidence="1 2">
    <name type="scientific">Lentinula lateritia</name>
    <dbReference type="NCBI Taxonomy" id="40482"/>
    <lineage>
        <taxon>Eukaryota</taxon>
        <taxon>Fungi</taxon>
        <taxon>Dikarya</taxon>
        <taxon>Basidiomycota</taxon>
        <taxon>Agaricomycotina</taxon>
        <taxon>Agaricomycetes</taxon>
        <taxon>Agaricomycetidae</taxon>
        <taxon>Agaricales</taxon>
        <taxon>Marasmiineae</taxon>
        <taxon>Omphalotaceae</taxon>
        <taxon>Lentinula</taxon>
    </lineage>
</organism>
<dbReference type="InterPro" id="IPR036047">
    <property type="entry name" value="F-box-like_dom_sf"/>
</dbReference>
<protein>
    <recommendedName>
        <fullName evidence="3">F-box domain-containing protein</fullName>
    </recommendedName>
</protein>
<sequence>MATEPSSIHLPVEVWSYIFLHLDLNCLRNSALTCSSFRWLARRYMYSRLTIVCEYSWEAFIYSFKTSQRRGLVDALERLRFVASPDIAPLIRTCSIQFQTWPDPPFESVLNFLCDHLHLLVNLQHLEFHNILLTPRRASDISGLSSLKHLLFKECTLQIGDARCKISTRSLTISSDNDAVYNPDQLPRWLALVEPEKLLELKLVTSRATLEALSELTNTDIILPRLRSLHLNRDKKIIHCPVLSGIVNKCPSLLHLHLLRKPEPERSSEGTILPEDFCCSFHGLSLYDGPHFLISSFQEEQLRGLRRVRLFGDRWDGTCDMIGIRDDLRHLHRGAPELESMHLRAFHTSEVCTMIANLFPRLQSLAFSLPTQTSAEDPMLALTREPFLDSLIRMTLPSNLKNLVVFGMIFSDSTEGSHVIEALASKYDSLQHIYLYFPQDFWMTWSKVPAMESCTSKATVLRKGISICRQLEVPSDWF</sequence>
<dbReference type="AlphaFoldDB" id="A0A9W9AXV9"/>
<dbReference type="InterPro" id="IPR032675">
    <property type="entry name" value="LRR_dom_sf"/>
</dbReference>
<evidence type="ECO:0000313" key="1">
    <source>
        <dbReference type="EMBL" id="KAJ4492997.1"/>
    </source>
</evidence>
<accession>A0A9W9AXV9</accession>
<evidence type="ECO:0000313" key="2">
    <source>
        <dbReference type="Proteomes" id="UP001150238"/>
    </source>
</evidence>
<reference evidence="1" key="1">
    <citation type="submission" date="2022-08" db="EMBL/GenBank/DDBJ databases">
        <authorList>
            <consortium name="DOE Joint Genome Institute"/>
            <person name="Min B."/>
            <person name="Riley R."/>
            <person name="Sierra-Patev S."/>
            <person name="Naranjo-Ortiz M."/>
            <person name="Looney B."/>
            <person name="Konkel Z."/>
            <person name="Slot J.C."/>
            <person name="Sakamoto Y."/>
            <person name="Steenwyk J.L."/>
            <person name="Rokas A."/>
            <person name="Carro J."/>
            <person name="Camarero S."/>
            <person name="Ferreira P."/>
            <person name="Molpeceres G."/>
            <person name="Ruiz-Duenas F.J."/>
            <person name="Serrano A."/>
            <person name="Henrissat B."/>
            <person name="Drula E."/>
            <person name="Hughes K.W."/>
            <person name="Mata J.L."/>
            <person name="Ishikawa N.K."/>
            <person name="Vargas-Isla R."/>
            <person name="Ushijima S."/>
            <person name="Smith C.A."/>
            <person name="Ahrendt S."/>
            <person name="Andreopoulos W."/>
            <person name="He G."/>
            <person name="Labutti K."/>
            <person name="Lipzen A."/>
            <person name="Ng V."/>
            <person name="Sandor L."/>
            <person name="Barry K."/>
            <person name="Martinez A.T."/>
            <person name="Xiao Y."/>
            <person name="Gibbons J.G."/>
            <person name="Terashima K."/>
            <person name="Hibbett D.S."/>
            <person name="Grigoriev I.V."/>
        </authorList>
    </citation>
    <scope>NUCLEOTIDE SEQUENCE</scope>
    <source>
        <strain evidence="1">Sp2 HRB7682 ss15</strain>
    </source>
</reference>
<dbReference type="SUPFAM" id="SSF52047">
    <property type="entry name" value="RNI-like"/>
    <property type="match status" value="1"/>
</dbReference>
<dbReference type="Proteomes" id="UP001150238">
    <property type="component" value="Unassembled WGS sequence"/>
</dbReference>
<dbReference type="Gene3D" id="3.80.10.10">
    <property type="entry name" value="Ribonuclease Inhibitor"/>
    <property type="match status" value="1"/>
</dbReference>